<gene>
    <name evidence="2" type="ORF">A2531_03965</name>
</gene>
<evidence type="ECO:0000256" key="1">
    <source>
        <dbReference type="SAM" id="Phobius"/>
    </source>
</evidence>
<keyword evidence="1" id="KW-0812">Transmembrane</keyword>
<proteinExistence type="predicted"/>
<accession>A0A1F5TPK4</accession>
<evidence type="ECO:0000313" key="3">
    <source>
        <dbReference type="Proteomes" id="UP000177579"/>
    </source>
</evidence>
<dbReference type="InterPro" id="IPR007813">
    <property type="entry name" value="PilN"/>
</dbReference>
<keyword evidence="1" id="KW-0472">Membrane</keyword>
<feature type="transmembrane region" description="Helical" evidence="1">
    <location>
        <begin position="27"/>
        <end position="49"/>
    </location>
</feature>
<dbReference type="PANTHER" id="PTHR40278">
    <property type="entry name" value="DNA UTILIZATION PROTEIN HOFN"/>
    <property type="match status" value="1"/>
</dbReference>
<dbReference type="EMBL" id="MFGO01000018">
    <property type="protein sequence ID" value="OGF40893.1"/>
    <property type="molecule type" value="Genomic_DNA"/>
</dbReference>
<dbReference type="InterPro" id="IPR052534">
    <property type="entry name" value="Extracell_DNA_Util/SecSys_Comp"/>
</dbReference>
<reference evidence="2 3" key="1">
    <citation type="journal article" date="2016" name="Nat. Commun.">
        <title>Thousands of microbial genomes shed light on interconnected biogeochemical processes in an aquifer system.</title>
        <authorList>
            <person name="Anantharaman K."/>
            <person name="Brown C.T."/>
            <person name="Hug L.A."/>
            <person name="Sharon I."/>
            <person name="Castelle C.J."/>
            <person name="Probst A.J."/>
            <person name="Thomas B.C."/>
            <person name="Singh A."/>
            <person name="Wilkins M.J."/>
            <person name="Karaoz U."/>
            <person name="Brodie E.L."/>
            <person name="Williams K.H."/>
            <person name="Hubbard S.S."/>
            <person name="Banfield J.F."/>
        </authorList>
    </citation>
    <scope>NUCLEOTIDE SEQUENCE [LARGE SCALE GENOMIC DNA]</scope>
</reference>
<name>A0A1F5TPK4_9BACT</name>
<keyword evidence="1" id="KW-1133">Transmembrane helix</keyword>
<protein>
    <recommendedName>
        <fullName evidence="4">PilN domain-containing protein</fullName>
    </recommendedName>
</protein>
<evidence type="ECO:0000313" key="2">
    <source>
        <dbReference type="EMBL" id="OGF40893.1"/>
    </source>
</evidence>
<evidence type="ECO:0008006" key="4">
    <source>
        <dbReference type="Google" id="ProtNLM"/>
    </source>
</evidence>
<comment type="caution">
    <text evidence="2">The sequence shown here is derived from an EMBL/GenBank/DDBJ whole genome shotgun (WGS) entry which is preliminary data.</text>
</comment>
<dbReference type="AlphaFoldDB" id="A0A1F5TPK4"/>
<dbReference type="PANTHER" id="PTHR40278:SF1">
    <property type="entry name" value="DNA UTILIZATION PROTEIN HOFN"/>
    <property type="match status" value="1"/>
</dbReference>
<organism evidence="2 3">
    <name type="scientific">Candidatus Falkowbacteria bacterium RIFOXYD2_FULL_34_120</name>
    <dbReference type="NCBI Taxonomy" id="1798007"/>
    <lineage>
        <taxon>Bacteria</taxon>
        <taxon>Candidatus Falkowiibacteriota</taxon>
    </lineage>
</organism>
<dbReference type="Pfam" id="PF05137">
    <property type="entry name" value="PilN"/>
    <property type="match status" value="1"/>
</dbReference>
<sequence length="180" mass="21073">MLKLNILPSSIKTEKKIFSFYASLKTFMYIGLIIVSVFAIIFLILMIILEIHFTSTVFQTSGVIKKAENFSKKIFEINQQINNVSEIQQDSIHWTAFFIFLSENTPNEIKFNQIKIDKENNSIRLTGRAETREKLIEFKEVLEKSKFMENVDFPIKNLFEKNNISFDIGAKFKSYEFTNN</sequence>
<dbReference type="Proteomes" id="UP000177579">
    <property type="component" value="Unassembled WGS sequence"/>
</dbReference>